<comment type="caution">
    <text evidence="1">The sequence shown here is derived from an EMBL/GenBank/DDBJ whole genome shotgun (WGS) entry which is preliminary data.</text>
</comment>
<organism evidence="1 2">
    <name type="scientific">Staphylococcus aureus</name>
    <dbReference type="NCBI Taxonomy" id="1280"/>
    <lineage>
        <taxon>Bacteria</taxon>
        <taxon>Bacillati</taxon>
        <taxon>Bacillota</taxon>
        <taxon>Bacilli</taxon>
        <taxon>Bacillales</taxon>
        <taxon>Staphylococcaceae</taxon>
        <taxon>Staphylococcus</taxon>
    </lineage>
</organism>
<gene>
    <name evidence="1" type="ORF">QU38_11885</name>
</gene>
<accession>A0AA40JKK5</accession>
<name>A0AA40JKK5_STAAU</name>
<reference evidence="1 2" key="1">
    <citation type="submission" date="2015-01" db="EMBL/GenBank/DDBJ databases">
        <title>Characterization of Swiss Staphylococcus aureus strains involved in food poisoning.</title>
        <authorList>
            <person name="Crovadore J."/>
            <person name="Chablais R."/>
            <person name="Tonacini J."/>
            <person name="Schnyder B."/>
            <person name="Lefort F."/>
        </authorList>
    </citation>
    <scope>NUCLEOTIDE SEQUENCE [LARGE SCALE GENOMIC DNA]</scope>
    <source>
        <strain evidence="1 2">SA-120</strain>
    </source>
</reference>
<dbReference type="AlphaFoldDB" id="A0AA40JKK5"/>
<sequence>MQSPQLQLYNKAFDLSTGYGVPVVSKKEMTDEPSYPFIVLGKMDGHMNIRTFDSFDGLTSVTVDVWSKYDDLGSHDAIVYGLQKDLTQLEVLPNYQIRINDLTINQLPDNTTNQLLVHSQIVAEYDTY</sequence>
<dbReference type="EMBL" id="JXIG01000629">
    <property type="protein sequence ID" value="KIT95634.1"/>
    <property type="molecule type" value="Genomic_DNA"/>
</dbReference>
<dbReference type="Proteomes" id="UP000032274">
    <property type="component" value="Unassembled WGS sequence"/>
</dbReference>
<evidence type="ECO:0000313" key="1">
    <source>
        <dbReference type="EMBL" id="KIT95634.1"/>
    </source>
</evidence>
<protein>
    <submittedName>
        <fullName evidence="1">Uncharacterized protein</fullName>
    </submittedName>
</protein>
<evidence type="ECO:0000313" key="2">
    <source>
        <dbReference type="Proteomes" id="UP000032274"/>
    </source>
</evidence>
<proteinExistence type="predicted"/>
<dbReference type="RefSeq" id="WP_044122667.1">
    <property type="nucleotide sequence ID" value="NZ_CHEJ01000010.1"/>
</dbReference>